<feature type="compositionally biased region" description="Polar residues" evidence="1">
    <location>
        <begin position="14"/>
        <end position="25"/>
    </location>
</feature>
<dbReference type="AlphaFoldDB" id="A0A286D4S4"/>
<name>A0A286D4S4_9GAMM</name>
<accession>A0A286D4S4</accession>
<dbReference type="Proteomes" id="UP000219374">
    <property type="component" value="Unassembled WGS sequence"/>
</dbReference>
<feature type="region of interest" description="Disordered" evidence="1">
    <location>
        <begin position="184"/>
        <end position="208"/>
    </location>
</feature>
<feature type="domain" description="Gp5/Type VI secretion system Vgr protein OB-fold" evidence="2">
    <location>
        <begin position="30"/>
        <end position="95"/>
    </location>
</feature>
<organism evidence="3 4">
    <name type="scientific">Pseudoxanthomonas wuyuanensis</name>
    <dbReference type="NCBI Taxonomy" id="1073196"/>
    <lineage>
        <taxon>Bacteria</taxon>
        <taxon>Pseudomonadati</taxon>
        <taxon>Pseudomonadota</taxon>
        <taxon>Gammaproteobacteria</taxon>
        <taxon>Lysobacterales</taxon>
        <taxon>Lysobacteraceae</taxon>
        <taxon>Pseudoxanthomonas</taxon>
    </lineage>
</organism>
<dbReference type="Gene3D" id="2.40.50.230">
    <property type="entry name" value="Gp5 N-terminal domain"/>
    <property type="match status" value="1"/>
</dbReference>
<evidence type="ECO:0000259" key="2">
    <source>
        <dbReference type="Pfam" id="PF04717"/>
    </source>
</evidence>
<evidence type="ECO:0000313" key="3">
    <source>
        <dbReference type="EMBL" id="SOD53667.1"/>
    </source>
</evidence>
<dbReference type="NCBIfam" id="TIGR01644">
    <property type="entry name" value="phage_P2_V"/>
    <property type="match status" value="1"/>
</dbReference>
<evidence type="ECO:0000256" key="1">
    <source>
        <dbReference type="SAM" id="MobiDB-lite"/>
    </source>
</evidence>
<proteinExistence type="predicted"/>
<dbReference type="InterPro" id="IPR006531">
    <property type="entry name" value="Gp5/Vgr_OB"/>
</dbReference>
<dbReference type="Pfam" id="PF04717">
    <property type="entry name" value="Phage_base_V"/>
    <property type="match status" value="1"/>
</dbReference>
<dbReference type="InterPro" id="IPR013046">
    <property type="entry name" value="GpV/Gp45"/>
</dbReference>
<dbReference type="Gene3D" id="6.20.150.10">
    <property type="match status" value="1"/>
</dbReference>
<feature type="region of interest" description="Disordered" evidence="1">
    <location>
        <begin position="1"/>
        <end position="25"/>
    </location>
</feature>
<gene>
    <name evidence="3" type="ORF">SAMN06296416_102527</name>
</gene>
<protein>
    <submittedName>
        <fullName evidence="3">Phage baseplate assembly protein V</fullName>
    </submittedName>
</protein>
<sequence length="208" mass="21623">MRQHGQPRTIVGMQRSSDLPRTSNNQIRFGTVSDVDLDRGLCRIATGDIHSDFVPWLVPRAGETIEWSSPSVGEQVVLLSPGGDVTGAVALRGLYSTQFAPPGNSATLHRVKYADGAVIQYDHGNHELVATLPGGGKATLTADGGVTVNGPFTVNGDTTLNGHTQVNGDADVSQTLTAQTDVVGGGKSLKTHPHTNVQPGSGVSGPPQ</sequence>
<reference evidence="3 4" key="1">
    <citation type="submission" date="2017-09" db="EMBL/GenBank/DDBJ databases">
        <authorList>
            <person name="Ehlers B."/>
            <person name="Leendertz F.H."/>
        </authorList>
    </citation>
    <scope>NUCLEOTIDE SEQUENCE [LARGE SCALE GENOMIC DNA]</scope>
    <source>
        <strain evidence="3 4">CGMCC 1.10978</strain>
    </source>
</reference>
<dbReference type="InterPro" id="IPR037026">
    <property type="entry name" value="Vgr_OB-fold_dom_sf"/>
</dbReference>
<keyword evidence="4" id="KW-1185">Reference proteome</keyword>
<dbReference type="EMBL" id="OCND01000002">
    <property type="protein sequence ID" value="SOD53667.1"/>
    <property type="molecule type" value="Genomic_DNA"/>
</dbReference>
<evidence type="ECO:0000313" key="4">
    <source>
        <dbReference type="Proteomes" id="UP000219374"/>
    </source>
</evidence>